<reference evidence="3" key="1">
    <citation type="journal article" date="2011" name="Genome Biol.">
        <title>Comparative genomics of the social amoebae Dictyostelium discoideum and Dictyostelium purpureum.</title>
        <authorList>
            <consortium name="US DOE Joint Genome Institute (JGI-PGF)"/>
            <person name="Sucgang R."/>
            <person name="Kuo A."/>
            <person name="Tian X."/>
            <person name="Salerno W."/>
            <person name="Parikh A."/>
            <person name="Feasley C.L."/>
            <person name="Dalin E."/>
            <person name="Tu H."/>
            <person name="Huang E."/>
            <person name="Barry K."/>
            <person name="Lindquist E."/>
            <person name="Shapiro H."/>
            <person name="Bruce D."/>
            <person name="Schmutz J."/>
            <person name="Salamov A."/>
            <person name="Fey P."/>
            <person name="Gaudet P."/>
            <person name="Anjard C."/>
            <person name="Babu M.M."/>
            <person name="Basu S."/>
            <person name="Bushmanova Y."/>
            <person name="van der Wel H."/>
            <person name="Katoh-Kurasawa M."/>
            <person name="Dinh C."/>
            <person name="Coutinho P.M."/>
            <person name="Saito T."/>
            <person name="Elias M."/>
            <person name="Schaap P."/>
            <person name="Kay R.R."/>
            <person name="Henrissat B."/>
            <person name="Eichinger L."/>
            <person name="Rivero F."/>
            <person name="Putnam N.H."/>
            <person name="West C.M."/>
            <person name="Loomis W.F."/>
            <person name="Chisholm R.L."/>
            <person name="Shaulsky G."/>
            <person name="Strassmann J.E."/>
            <person name="Queller D.C."/>
            <person name="Kuspa A."/>
            <person name="Grigoriev I.V."/>
        </authorList>
    </citation>
    <scope>NUCLEOTIDE SEQUENCE [LARGE SCALE GENOMIC DNA]</scope>
    <source>
        <strain evidence="3">QSDP1</strain>
    </source>
</reference>
<name>F0ZQB1_DICPU</name>
<evidence type="ECO:0000256" key="1">
    <source>
        <dbReference type="ARBA" id="ARBA00022737"/>
    </source>
</evidence>
<dbReference type="InterPro" id="IPR051251">
    <property type="entry name" value="STK_FNIP-Repeat"/>
</dbReference>
<dbReference type="AlphaFoldDB" id="F0ZQB1"/>
<dbReference type="KEGG" id="dpp:DICPUDRAFT_80380"/>
<dbReference type="VEuPathDB" id="AmoebaDB:DICPUDRAFT_80380"/>
<protein>
    <recommendedName>
        <fullName evidence="4">FNIp repeat-containing protein</fullName>
    </recommendedName>
</protein>
<dbReference type="PANTHER" id="PTHR32134">
    <property type="entry name" value="FNIP REPEAT-CONTAINING PROTEIN"/>
    <property type="match status" value="1"/>
</dbReference>
<keyword evidence="1" id="KW-0677">Repeat</keyword>
<evidence type="ECO:0000313" key="2">
    <source>
        <dbReference type="EMBL" id="EGC33860.1"/>
    </source>
</evidence>
<evidence type="ECO:0000313" key="3">
    <source>
        <dbReference type="Proteomes" id="UP000001064"/>
    </source>
</evidence>
<dbReference type="PANTHER" id="PTHR32134:SF173">
    <property type="entry name" value="FNIP REPEAT-CONTAINING PROTEIN-RELATED"/>
    <property type="match status" value="1"/>
</dbReference>
<organism evidence="2 3">
    <name type="scientific">Dictyostelium purpureum</name>
    <name type="common">Slime mold</name>
    <dbReference type="NCBI Taxonomy" id="5786"/>
    <lineage>
        <taxon>Eukaryota</taxon>
        <taxon>Amoebozoa</taxon>
        <taxon>Evosea</taxon>
        <taxon>Eumycetozoa</taxon>
        <taxon>Dictyostelia</taxon>
        <taxon>Dictyosteliales</taxon>
        <taxon>Dictyosteliaceae</taxon>
        <taxon>Dictyostelium</taxon>
    </lineage>
</organism>
<dbReference type="GeneID" id="10502801"/>
<gene>
    <name evidence="2" type="ORF">DICPUDRAFT_80380</name>
</gene>
<keyword evidence="3" id="KW-1185">Reference proteome</keyword>
<dbReference type="EMBL" id="GL871122">
    <property type="protein sequence ID" value="EGC33860.1"/>
    <property type="molecule type" value="Genomic_DNA"/>
</dbReference>
<dbReference type="RefSeq" id="XP_003289598.1">
    <property type="nucleotide sequence ID" value="XM_003289550.1"/>
</dbReference>
<proteinExistence type="predicted"/>
<dbReference type="InterPro" id="IPR008615">
    <property type="entry name" value="FNIP"/>
</dbReference>
<dbReference type="InParanoid" id="F0ZQB1"/>
<dbReference type="Pfam" id="PF05725">
    <property type="entry name" value="FNIP"/>
    <property type="match status" value="2"/>
</dbReference>
<dbReference type="Proteomes" id="UP000001064">
    <property type="component" value="Unassembled WGS sequence"/>
</dbReference>
<evidence type="ECO:0008006" key="4">
    <source>
        <dbReference type="Google" id="ProtNLM"/>
    </source>
</evidence>
<dbReference type="OrthoDB" id="444581at2759"/>
<accession>F0ZQB1</accession>
<sequence length="232" mass="27233">MDKLFFGIWRNVYLNDQIFQHLKLIKKNIYIKLNNQDDFKNLKLNIYYPFVVELHTKIYFNFDALPNLYRLQIENKNNSYNNILEIKIPQSVKELIYNLDSCIKISSSSVETLIFGFKFNQPLSAGVIPPSVETLIFGEDFNQPLSAGVIPSSVKKIIFGEYFNQIITKDVLPCSIKYLVFGNKFKKEVFLPESVKKVYFVNNEYDLGLCVYNKNKTILEINNKKLKKRKRE</sequence>